<dbReference type="HOGENOM" id="CLU_045518_1_0_6"/>
<dbReference type="GO" id="GO:0008831">
    <property type="term" value="F:dTDP-4-dehydrorhamnose reductase activity"/>
    <property type="evidence" value="ECO:0007669"/>
    <property type="project" value="UniProtKB-EC"/>
</dbReference>
<dbReference type="Pfam" id="PF04321">
    <property type="entry name" value="RmlD_sub_bind"/>
    <property type="match status" value="1"/>
</dbReference>
<dbReference type="Proteomes" id="UP000010809">
    <property type="component" value="Chromosome"/>
</dbReference>
<dbReference type="PATRIC" id="fig|1255043.3.peg.1954"/>
<evidence type="ECO:0000259" key="7">
    <source>
        <dbReference type="Pfam" id="PF04321"/>
    </source>
</evidence>
<dbReference type="InterPro" id="IPR036291">
    <property type="entry name" value="NAD(P)-bd_dom_sf"/>
</dbReference>
<evidence type="ECO:0000256" key="6">
    <source>
        <dbReference type="RuleBase" id="RU364082"/>
    </source>
</evidence>
<evidence type="ECO:0000256" key="3">
    <source>
        <dbReference type="ARBA" id="ARBA00012929"/>
    </source>
</evidence>
<comment type="catalytic activity">
    <reaction evidence="5 6">
        <text>dTDP-beta-L-rhamnose + NADP(+) = dTDP-4-dehydro-beta-L-rhamnose + NADPH + H(+)</text>
        <dbReference type="Rhea" id="RHEA:21796"/>
        <dbReference type="ChEBI" id="CHEBI:15378"/>
        <dbReference type="ChEBI" id="CHEBI:57510"/>
        <dbReference type="ChEBI" id="CHEBI:57783"/>
        <dbReference type="ChEBI" id="CHEBI:58349"/>
        <dbReference type="ChEBI" id="CHEBI:62830"/>
        <dbReference type="EC" id="1.1.1.133"/>
    </reaction>
</comment>
<protein>
    <recommendedName>
        <fullName evidence="4 6">dTDP-4-dehydrorhamnose reductase</fullName>
        <ecNumber evidence="3 6">1.1.1.133</ecNumber>
    </recommendedName>
</protein>
<comment type="similarity">
    <text evidence="2 6">Belongs to the dTDP-4-dehydrorhamnose reductase family.</text>
</comment>
<keyword evidence="9" id="KW-1185">Reference proteome</keyword>
<dbReference type="CDD" id="cd05254">
    <property type="entry name" value="dTDP_HR_like_SDR_e"/>
    <property type="match status" value="1"/>
</dbReference>
<reference evidence="8" key="1">
    <citation type="submission" date="2015-12" db="EMBL/GenBank/DDBJ databases">
        <authorList>
            <person name="Tikhonova T.V."/>
            <person name="Pavlov A.R."/>
            <person name="Beletsky A.V."/>
            <person name="Mardanov A.V."/>
            <person name="Sorokin D.Y."/>
            <person name="Ravin N.V."/>
            <person name="Popov V.O."/>
        </authorList>
    </citation>
    <scope>NUCLEOTIDE SEQUENCE</scope>
    <source>
        <strain evidence="8">DSM 14787</strain>
    </source>
</reference>
<organism evidence="8 9">
    <name type="scientific">Thioalkalivibrio nitratireducens (strain DSM 14787 / UNIQEM 213 / ALEN2)</name>
    <dbReference type="NCBI Taxonomy" id="1255043"/>
    <lineage>
        <taxon>Bacteria</taxon>
        <taxon>Pseudomonadati</taxon>
        <taxon>Pseudomonadota</taxon>
        <taxon>Gammaproteobacteria</taxon>
        <taxon>Chromatiales</taxon>
        <taxon>Ectothiorhodospiraceae</taxon>
        <taxon>Thioalkalivibrio</taxon>
    </lineage>
</organism>
<dbReference type="OrthoDB" id="9803892at2"/>
<evidence type="ECO:0000256" key="1">
    <source>
        <dbReference type="ARBA" id="ARBA00004781"/>
    </source>
</evidence>
<comment type="pathway">
    <text evidence="1 6">Carbohydrate biosynthesis; dTDP-L-rhamnose biosynthesis.</text>
</comment>
<dbReference type="EC" id="1.1.1.133" evidence="3 6"/>
<name>L0DZ00_THIND</name>
<dbReference type="UniPathway" id="UPA00124"/>
<dbReference type="NCBIfam" id="TIGR01214">
    <property type="entry name" value="rmlD"/>
    <property type="match status" value="1"/>
</dbReference>
<dbReference type="RefSeq" id="WP_015258718.1">
    <property type="nucleotide sequence ID" value="NC_019902.2"/>
</dbReference>
<dbReference type="InterPro" id="IPR029903">
    <property type="entry name" value="RmlD-like-bd"/>
</dbReference>
<evidence type="ECO:0000256" key="5">
    <source>
        <dbReference type="ARBA" id="ARBA00048200"/>
    </source>
</evidence>
<gene>
    <name evidence="8" type="primary">spsK [H]</name>
    <name evidence="8" type="ordered locus">TVNIR_1930</name>
</gene>
<evidence type="ECO:0000256" key="4">
    <source>
        <dbReference type="ARBA" id="ARBA00017099"/>
    </source>
</evidence>
<dbReference type="Gene3D" id="3.90.25.10">
    <property type="entry name" value="UDP-galactose 4-epimerase, domain 1"/>
    <property type="match status" value="1"/>
</dbReference>
<dbReference type="PANTHER" id="PTHR10491:SF4">
    <property type="entry name" value="METHIONINE ADENOSYLTRANSFERASE 2 SUBUNIT BETA"/>
    <property type="match status" value="1"/>
</dbReference>
<dbReference type="SUPFAM" id="SSF51735">
    <property type="entry name" value="NAD(P)-binding Rossmann-fold domains"/>
    <property type="match status" value="1"/>
</dbReference>
<dbReference type="AlphaFoldDB" id="L0DZ00"/>
<dbReference type="GO" id="GO:0019305">
    <property type="term" value="P:dTDP-rhamnose biosynthetic process"/>
    <property type="evidence" value="ECO:0007669"/>
    <property type="project" value="UniProtKB-UniPathway"/>
</dbReference>
<dbReference type="Gene3D" id="3.40.50.720">
    <property type="entry name" value="NAD(P)-binding Rossmann-like Domain"/>
    <property type="match status" value="1"/>
</dbReference>
<dbReference type="InterPro" id="IPR005913">
    <property type="entry name" value="dTDP_dehydrorham_reduct"/>
</dbReference>
<comment type="cofactor">
    <cofactor evidence="6">
        <name>Mg(2+)</name>
        <dbReference type="ChEBI" id="CHEBI:18420"/>
    </cofactor>
    <text evidence="6">Binds 1 Mg(2+) ion per monomer.</text>
</comment>
<proteinExistence type="inferred from homology"/>
<dbReference type="GO" id="GO:0009243">
    <property type="term" value="P:O antigen biosynthetic process"/>
    <property type="evidence" value="ECO:0007669"/>
    <property type="project" value="UniProtKB-UniPathway"/>
</dbReference>
<evidence type="ECO:0000256" key="2">
    <source>
        <dbReference type="ARBA" id="ARBA00010944"/>
    </source>
</evidence>
<dbReference type="eggNOG" id="COG1091">
    <property type="taxonomic scope" value="Bacteria"/>
</dbReference>
<dbReference type="STRING" id="1255043.TVNIR_1930"/>
<keyword evidence="6 8" id="KW-0560">Oxidoreductase</keyword>
<dbReference type="PANTHER" id="PTHR10491">
    <property type="entry name" value="DTDP-4-DEHYDRORHAMNOSE REDUCTASE"/>
    <property type="match status" value="1"/>
</dbReference>
<dbReference type="EMBL" id="CP003989">
    <property type="protein sequence ID" value="AGA33591.1"/>
    <property type="molecule type" value="Genomic_DNA"/>
</dbReference>
<evidence type="ECO:0000313" key="9">
    <source>
        <dbReference type="Proteomes" id="UP000010809"/>
    </source>
</evidence>
<dbReference type="KEGG" id="tni:TVNIR_1930"/>
<accession>L0DZ00</accession>
<keyword evidence="6" id="KW-0521">NADP</keyword>
<feature type="domain" description="RmlD-like substrate binding" evidence="7">
    <location>
        <begin position="10"/>
        <end position="291"/>
    </location>
</feature>
<evidence type="ECO:0000313" key="8">
    <source>
        <dbReference type="EMBL" id="AGA33591.1"/>
    </source>
</evidence>
<comment type="function">
    <text evidence="6">Catalyzes the reduction of dTDP-6-deoxy-L-lyxo-4-hexulose to yield dTDP-L-rhamnose.</text>
</comment>
<sequence>MAAAARRRTRVLLTGADGQLGRALQACAGDRFEWLAFNRRSLDITQAAAVTAAVAGSRPDWIVNAAAYTAVDRAETDRDAAFAINAEGAAHLARAAARSGARMAQVSTDYVFDGTAARPYRPDDTTGPLNVYGSSKLAGETFTRDILGDRALIVRTSWVYAAEGHNFLRTMLKLLRERDTLRVVEDQIGTPTHAASLAAAVVASIEHQGSGIHHWTDAGVASWYDFAVAIQEEALRNGFDVAGCRVEPIPTREYPTPAARPPCSLLDKDSLRALTGNDGRHWREELRLSFKALGPA</sequence>
<dbReference type="UniPathway" id="UPA00281"/>